<dbReference type="EMBL" id="JANIIK010000034">
    <property type="protein sequence ID" value="KAJ3615259.1"/>
    <property type="molecule type" value="Genomic_DNA"/>
</dbReference>
<evidence type="ECO:0000256" key="20">
    <source>
        <dbReference type="SAM" id="MobiDB-lite"/>
    </source>
</evidence>
<evidence type="ECO:0000313" key="23">
    <source>
        <dbReference type="Proteomes" id="UP001148018"/>
    </source>
</evidence>
<evidence type="ECO:0000256" key="10">
    <source>
        <dbReference type="ARBA" id="ARBA00043038"/>
    </source>
</evidence>
<evidence type="ECO:0000256" key="9">
    <source>
        <dbReference type="ARBA" id="ARBA00041832"/>
    </source>
</evidence>
<proteinExistence type="inferred from homology"/>
<dbReference type="Gene3D" id="3.40.50.1220">
    <property type="entry name" value="TPP-binding domain"/>
    <property type="match status" value="1"/>
</dbReference>
<evidence type="ECO:0000256" key="7">
    <source>
        <dbReference type="ARBA" id="ARBA00023027"/>
    </source>
</evidence>
<evidence type="ECO:0000256" key="11">
    <source>
        <dbReference type="ARBA" id="ARBA00050163"/>
    </source>
</evidence>
<feature type="region of interest" description="Disordered" evidence="20">
    <location>
        <begin position="453"/>
        <end position="519"/>
    </location>
</feature>
<comment type="catalytic activity">
    <reaction evidence="12">
        <text>N(6)-decanoyl-L-lysyl-[protein] + NAD(+) + H2O = 2''-O-decanoyl-ADP-D-ribose + nicotinamide + L-lysyl-[protein]</text>
        <dbReference type="Rhea" id="RHEA:70631"/>
        <dbReference type="Rhea" id="RHEA-COMP:9752"/>
        <dbReference type="Rhea" id="RHEA-COMP:17932"/>
        <dbReference type="ChEBI" id="CHEBI:15377"/>
        <dbReference type="ChEBI" id="CHEBI:17154"/>
        <dbReference type="ChEBI" id="CHEBI:29969"/>
        <dbReference type="ChEBI" id="CHEBI:57540"/>
        <dbReference type="ChEBI" id="CHEBI:143222"/>
        <dbReference type="ChEBI" id="CHEBI:189688"/>
    </reaction>
    <physiologicalReaction direction="left-to-right" evidence="12">
        <dbReference type="Rhea" id="RHEA:70632"/>
    </physiologicalReaction>
</comment>
<evidence type="ECO:0000256" key="2">
    <source>
        <dbReference type="ARBA" id="ARBA00012928"/>
    </source>
</evidence>
<dbReference type="OrthoDB" id="2919105at2759"/>
<dbReference type="Pfam" id="PF02146">
    <property type="entry name" value="SIR2"/>
    <property type="match status" value="1"/>
</dbReference>
<dbReference type="PANTHER" id="PTHR11085:SF1">
    <property type="entry name" value="NAD-DEPENDENT PROTEIN DEACETYLASE SIRTUIN-7"/>
    <property type="match status" value="1"/>
</dbReference>
<evidence type="ECO:0000256" key="13">
    <source>
        <dbReference type="ARBA" id="ARBA00051105"/>
    </source>
</evidence>
<comment type="catalytic activity">
    <reaction evidence="15">
        <text>N(6)-glutaryl-L-lysyl-[protein] + NAD(+) + H2O = 2''-O-glutaryl-ADP-D-ribose + nicotinamide + L-lysyl-[protein]</text>
        <dbReference type="Rhea" id="RHEA:47664"/>
        <dbReference type="Rhea" id="RHEA-COMP:9752"/>
        <dbReference type="Rhea" id="RHEA-COMP:11875"/>
        <dbReference type="ChEBI" id="CHEBI:15377"/>
        <dbReference type="ChEBI" id="CHEBI:17154"/>
        <dbReference type="ChEBI" id="CHEBI:29969"/>
        <dbReference type="ChEBI" id="CHEBI:57540"/>
        <dbReference type="ChEBI" id="CHEBI:87828"/>
        <dbReference type="ChEBI" id="CHEBI:87829"/>
    </reaction>
    <physiologicalReaction direction="left-to-right" evidence="15">
        <dbReference type="Rhea" id="RHEA:47665"/>
    </physiologicalReaction>
</comment>
<evidence type="ECO:0000256" key="17">
    <source>
        <dbReference type="ARBA" id="ARBA00074008"/>
    </source>
</evidence>
<dbReference type="InterPro" id="IPR050134">
    <property type="entry name" value="NAD-dep_sirtuin_deacylases"/>
</dbReference>
<keyword evidence="7" id="KW-0520">NAD</keyword>
<evidence type="ECO:0000256" key="4">
    <source>
        <dbReference type="ARBA" id="ARBA00022679"/>
    </source>
</evidence>
<keyword evidence="3" id="KW-0597">Phosphoprotein</keyword>
<dbReference type="AlphaFoldDB" id="A0A9Q0EXZ4"/>
<feature type="active site" description="Proton acceptor" evidence="19">
    <location>
        <position position="286"/>
    </location>
</feature>
<sequence length="519" mass="57945">MSSLCPPSVSHTRNTATLSSGGGGGGGGELSDVCFQHVEQSLPEHHRPLVAAAVKGFLTRRLMRTERVEQLRRTAKDTQQFLQGFEQQSPGRVSPVSCGGDMEVSSRTERKALEKEKMVQRETERKVFRLVTGILKKAEGERTEEEERTLLLHQEAAEELSRRKVRSRALKRRREEVCDQPEEQRTKVSQLAEAIKQAQHLVVYTGAGISTAASIPDYRGPNGVWTKLQKGQAVSMSDLGKAEPTLTHMCINMLHTEKLVKHVVSQNCDGLHLRSGLPRHALSELHGNMFIEVCTSCTPAREHLRVFDVTERTSLHRHGTGRRCSCCAGDLRDTIVHFGERGTLEQPLNWQGASEAAQRADVILCLGSSLKVLKKYACLWSMNRPPKRRPKLYIVNLQWTPKDYSATLKINGKCDEVMKLLMKDLDIQIPLYNKAEDPIFSLATPLRLEEKHSHSRSLIAPPAGQKDCSPDPQEDCSPDPQEDCSPDPQEDCSPDPQGLVQGGWFGRGYSKARKKKKAV</sequence>
<accession>A0A9Q0EXZ4</accession>
<reference evidence="22" key="1">
    <citation type="submission" date="2022-07" db="EMBL/GenBank/DDBJ databases">
        <title>Chromosome-level genome of Muraenolepis orangiensis.</title>
        <authorList>
            <person name="Kim J."/>
        </authorList>
    </citation>
    <scope>NUCLEOTIDE SEQUENCE</scope>
    <source>
        <strain evidence="22">KU_S4_2022</strain>
        <tissue evidence="22">Muscle</tissue>
    </source>
</reference>
<dbReference type="GO" id="GO:0035861">
    <property type="term" value="C:site of double-strand break"/>
    <property type="evidence" value="ECO:0007669"/>
    <property type="project" value="UniProtKB-ARBA"/>
</dbReference>
<dbReference type="InterPro" id="IPR029035">
    <property type="entry name" value="DHS-like_NAD/FAD-binding_dom"/>
</dbReference>
<dbReference type="GO" id="GO:0010821">
    <property type="term" value="P:regulation of mitochondrion organization"/>
    <property type="evidence" value="ECO:0007669"/>
    <property type="project" value="UniProtKB-ARBA"/>
</dbReference>
<dbReference type="EC" id="2.3.1.286" evidence="2"/>
<comment type="catalytic activity">
    <reaction evidence="13">
        <text>N(6)-succinyl-L-lysyl-[protein] + NAD(+) + H2O = 2''-O-succinyl-ADP-D-ribose + nicotinamide + L-lysyl-[protein]</text>
        <dbReference type="Rhea" id="RHEA:47668"/>
        <dbReference type="Rhea" id="RHEA-COMP:9752"/>
        <dbReference type="Rhea" id="RHEA-COMP:11877"/>
        <dbReference type="ChEBI" id="CHEBI:15377"/>
        <dbReference type="ChEBI" id="CHEBI:17154"/>
        <dbReference type="ChEBI" id="CHEBI:29969"/>
        <dbReference type="ChEBI" id="CHEBI:57540"/>
        <dbReference type="ChEBI" id="CHEBI:87830"/>
        <dbReference type="ChEBI" id="CHEBI:87832"/>
    </reaction>
    <physiologicalReaction direction="left-to-right" evidence="13">
        <dbReference type="Rhea" id="RHEA:47669"/>
    </physiologicalReaction>
</comment>
<dbReference type="GO" id="GO:0070403">
    <property type="term" value="F:NAD+ binding"/>
    <property type="evidence" value="ECO:0007669"/>
    <property type="project" value="InterPro"/>
</dbReference>
<feature type="binding site" evidence="19">
    <location>
        <position position="324"/>
    </location>
    <ligand>
        <name>Zn(2+)</name>
        <dbReference type="ChEBI" id="CHEBI:29105"/>
    </ligand>
</feature>
<organism evidence="22 23">
    <name type="scientific">Muraenolepis orangiensis</name>
    <name type="common">Patagonian moray cod</name>
    <dbReference type="NCBI Taxonomy" id="630683"/>
    <lineage>
        <taxon>Eukaryota</taxon>
        <taxon>Metazoa</taxon>
        <taxon>Chordata</taxon>
        <taxon>Craniata</taxon>
        <taxon>Vertebrata</taxon>
        <taxon>Euteleostomi</taxon>
        <taxon>Actinopterygii</taxon>
        <taxon>Neopterygii</taxon>
        <taxon>Teleostei</taxon>
        <taxon>Neoteleostei</taxon>
        <taxon>Acanthomorphata</taxon>
        <taxon>Zeiogadaria</taxon>
        <taxon>Gadariae</taxon>
        <taxon>Gadiformes</taxon>
        <taxon>Muraenolepidoidei</taxon>
        <taxon>Muraenolepididae</taxon>
        <taxon>Muraenolepis</taxon>
    </lineage>
</organism>
<dbReference type="GO" id="GO:0140861">
    <property type="term" value="P:DNA repair-dependent chromatin remodeling"/>
    <property type="evidence" value="ECO:0007669"/>
    <property type="project" value="UniProtKB-ARBA"/>
</dbReference>
<comment type="cofactor">
    <cofactor evidence="1">
        <name>Zn(2+)</name>
        <dbReference type="ChEBI" id="CHEBI:29105"/>
    </cofactor>
</comment>
<comment type="catalytic activity">
    <reaction evidence="11">
        <text>N(6)-acetyl-L-lysyl-[protein] + NAD(+) + H2O = 2''-O-acetyl-ADP-D-ribose + nicotinamide + L-lysyl-[protein]</text>
        <dbReference type="Rhea" id="RHEA:43636"/>
        <dbReference type="Rhea" id="RHEA-COMP:9752"/>
        <dbReference type="Rhea" id="RHEA-COMP:10731"/>
        <dbReference type="ChEBI" id="CHEBI:15377"/>
        <dbReference type="ChEBI" id="CHEBI:17154"/>
        <dbReference type="ChEBI" id="CHEBI:29969"/>
        <dbReference type="ChEBI" id="CHEBI:57540"/>
        <dbReference type="ChEBI" id="CHEBI:61930"/>
        <dbReference type="ChEBI" id="CHEBI:83767"/>
        <dbReference type="EC" id="2.3.1.286"/>
    </reaction>
    <physiologicalReaction direction="left-to-right" evidence="11">
        <dbReference type="Rhea" id="RHEA:43637"/>
    </physiologicalReaction>
</comment>
<dbReference type="GO" id="GO:0000785">
    <property type="term" value="C:chromatin"/>
    <property type="evidence" value="ECO:0007669"/>
    <property type="project" value="UniProtKB-ARBA"/>
</dbReference>
<feature type="compositionally biased region" description="Basic residues" evidence="20">
    <location>
        <begin position="510"/>
        <end position="519"/>
    </location>
</feature>
<feature type="binding site" evidence="19">
    <location>
        <position position="297"/>
    </location>
    <ligand>
        <name>Zn(2+)</name>
        <dbReference type="ChEBI" id="CHEBI:29105"/>
    </ligand>
</feature>
<evidence type="ECO:0000256" key="19">
    <source>
        <dbReference type="PROSITE-ProRule" id="PRU00236"/>
    </source>
</evidence>
<name>A0A9Q0EXZ4_9TELE</name>
<evidence type="ECO:0000313" key="22">
    <source>
        <dbReference type="EMBL" id="KAJ3615259.1"/>
    </source>
</evidence>
<gene>
    <name evidence="22" type="ORF">NHX12_018827</name>
</gene>
<dbReference type="FunFam" id="3.40.50.1220:FF:000038">
    <property type="entry name" value="NAD-dependent protein deacetylase sirtuin-6 isoform X2"/>
    <property type="match status" value="1"/>
</dbReference>
<keyword evidence="4" id="KW-0808">Transferase</keyword>
<dbReference type="InterPro" id="IPR026590">
    <property type="entry name" value="Ssirtuin_cat_dom"/>
</dbReference>
<protein>
    <recommendedName>
        <fullName evidence="17">NAD-dependent protein deacetylase sirtuin-7</fullName>
        <ecNumber evidence="2">2.3.1.286</ecNumber>
    </recommendedName>
    <alternativeName>
        <fullName evidence="18">NAD-dependent protein deacylase sirtuin-7</fullName>
    </alternativeName>
    <alternativeName>
        <fullName evidence="10">Regulatory protein SIR2 homolog 7</fullName>
    </alternativeName>
    <alternativeName>
        <fullName evidence="9">SIR2-like protein 7</fullName>
    </alternativeName>
</protein>
<feature type="binding site" evidence="19">
    <location>
        <position position="327"/>
    </location>
    <ligand>
        <name>Zn(2+)</name>
        <dbReference type="ChEBI" id="CHEBI:29105"/>
    </ligand>
</feature>
<evidence type="ECO:0000256" key="6">
    <source>
        <dbReference type="ARBA" id="ARBA00022833"/>
    </source>
</evidence>
<dbReference type="InterPro" id="IPR003000">
    <property type="entry name" value="Sirtuin"/>
</dbReference>
<comment type="caution">
    <text evidence="22">The sequence shown here is derived from an EMBL/GenBank/DDBJ whole genome shotgun (WGS) entry which is preliminary data.</text>
</comment>
<evidence type="ECO:0000256" key="3">
    <source>
        <dbReference type="ARBA" id="ARBA00022553"/>
    </source>
</evidence>
<evidence type="ECO:0000256" key="16">
    <source>
        <dbReference type="ARBA" id="ARBA00062653"/>
    </source>
</evidence>
<keyword evidence="6 19" id="KW-0862">Zinc</keyword>
<comment type="subunit">
    <text evidence="16">Interacts with UBTF and the RNA polymerase I complex. Interacts with components of the B-WICH complex, such as MYBBP1A, SMARCA5/SNF2H and BAZ1B/WSTF. Interacts with ELK4, leading to stabilization at target promoters for H3K18Ac deacetylation. Interacts with histone H2A and/or histone H2B. Interacts with DNMT1. Interacts with SIRT1.</text>
</comment>
<feature type="domain" description="Deacetylase sirtuin-type" evidence="21">
    <location>
        <begin position="181"/>
        <end position="428"/>
    </location>
</feature>
<dbReference type="PROSITE" id="PS50305">
    <property type="entry name" value="SIRTUIN"/>
    <property type="match status" value="1"/>
</dbReference>
<dbReference type="Gene3D" id="2.20.28.200">
    <property type="match status" value="1"/>
</dbReference>
<keyword evidence="23" id="KW-1185">Reference proteome</keyword>
<dbReference type="PANTHER" id="PTHR11085">
    <property type="entry name" value="NAD-DEPENDENT PROTEIN DEACYLASE SIRTUIN-5, MITOCHONDRIAL-RELATED"/>
    <property type="match status" value="1"/>
</dbReference>
<dbReference type="GO" id="GO:0097372">
    <property type="term" value="F:histone H3K18 deacetylase activity, NAD-dependent"/>
    <property type="evidence" value="ECO:0007669"/>
    <property type="project" value="TreeGrafter"/>
</dbReference>
<evidence type="ECO:0000256" key="5">
    <source>
        <dbReference type="ARBA" id="ARBA00022723"/>
    </source>
</evidence>
<dbReference type="CDD" id="cd01410">
    <property type="entry name" value="SIRT7"/>
    <property type="match status" value="1"/>
</dbReference>
<dbReference type="GO" id="GO:0005634">
    <property type="term" value="C:nucleus"/>
    <property type="evidence" value="ECO:0007669"/>
    <property type="project" value="TreeGrafter"/>
</dbReference>
<feature type="compositionally biased region" description="Acidic residues" evidence="20">
    <location>
        <begin position="472"/>
        <end position="493"/>
    </location>
</feature>
<dbReference type="GO" id="GO:0040029">
    <property type="term" value="P:epigenetic regulation of gene expression"/>
    <property type="evidence" value="ECO:0007669"/>
    <property type="project" value="UniProtKB-ARBA"/>
</dbReference>
<dbReference type="FunFam" id="2.20.28.200:FF:000002">
    <property type="entry name" value="NAD-dependent deacetylase sirtuin-7"/>
    <property type="match status" value="1"/>
</dbReference>
<dbReference type="GO" id="GO:0046872">
    <property type="term" value="F:metal ion binding"/>
    <property type="evidence" value="ECO:0007669"/>
    <property type="project" value="UniProtKB-KW"/>
</dbReference>
<evidence type="ECO:0000256" key="15">
    <source>
        <dbReference type="ARBA" id="ARBA00052763"/>
    </source>
</evidence>
<evidence type="ECO:0000256" key="18">
    <source>
        <dbReference type="ARBA" id="ARBA00075188"/>
    </source>
</evidence>
<evidence type="ECO:0000256" key="1">
    <source>
        <dbReference type="ARBA" id="ARBA00001947"/>
    </source>
</evidence>
<comment type="similarity">
    <text evidence="8">Belongs to the sirtuin family. Class IV subfamily.</text>
</comment>
<dbReference type="Proteomes" id="UP001148018">
    <property type="component" value="Unassembled WGS sequence"/>
</dbReference>
<comment type="catalytic activity">
    <reaction evidence="14">
        <text>N(6)-propanoyl-L-lysyl-[protein] + NAD(+) + H2O = 3''-O-propanoyl-ADP-D-ribose + nicotinamide + L-lysyl-[protein]</text>
        <dbReference type="Rhea" id="RHEA:23500"/>
        <dbReference type="Rhea" id="RHEA-COMP:9752"/>
        <dbReference type="Rhea" id="RHEA-COMP:13758"/>
        <dbReference type="ChEBI" id="CHEBI:15377"/>
        <dbReference type="ChEBI" id="CHEBI:17154"/>
        <dbReference type="ChEBI" id="CHEBI:29969"/>
        <dbReference type="ChEBI" id="CHEBI:57540"/>
        <dbReference type="ChEBI" id="CHEBI:138019"/>
        <dbReference type="ChEBI" id="CHEBI:145015"/>
    </reaction>
    <physiologicalReaction direction="left-to-right" evidence="14">
        <dbReference type="Rhea" id="RHEA:23501"/>
    </physiologicalReaction>
</comment>
<evidence type="ECO:0000256" key="12">
    <source>
        <dbReference type="ARBA" id="ARBA00050237"/>
    </source>
</evidence>
<evidence type="ECO:0000256" key="14">
    <source>
        <dbReference type="ARBA" id="ARBA00051399"/>
    </source>
</evidence>
<feature type="compositionally biased region" description="Polar residues" evidence="20">
    <location>
        <begin position="1"/>
        <end position="19"/>
    </location>
</feature>
<dbReference type="SUPFAM" id="SSF52467">
    <property type="entry name" value="DHS-like NAD/FAD-binding domain"/>
    <property type="match status" value="1"/>
</dbReference>
<feature type="region of interest" description="Disordered" evidence="20">
    <location>
        <begin position="1"/>
        <end position="26"/>
    </location>
</feature>
<keyword evidence="5 19" id="KW-0479">Metal-binding</keyword>
<evidence type="ECO:0000256" key="8">
    <source>
        <dbReference type="ARBA" id="ARBA00038170"/>
    </source>
</evidence>
<evidence type="ECO:0000259" key="21">
    <source>
        <dbReference type="PROSITE" id="PS50305"/>
    </source>
</evidence>
<feature type="binding site" evidence="19">
    <location>
        <position position="294"/>
    </location>
    <ligand>
        <name>Zn(2+)</name>
        <dbReference type="ChEBI" id="CHEBI:29105"/>
    </ligand>
</feature>